<organism evidence="2 3">
    <name type="scientific">Symbiodinium natans</name>
    <dbReference type="NCBI Taxonomy" id="878477"/>
    <lineage>
        <taxon>Eukaryota</taxon>
        <taxon>Sar</taxon>
        <taxon>Alveolata</taxon>
        <taxon>Dinophyceae</taxon>
        <taxon>Suessiales</taxon>
        <taxon>Symbiodiniaceae</taxon>
        <taxon>Symbiodinium</taxon>
    </lineage>
</organism>
<accession>A0A812QCJ9</accession>
<evidence type="ECO:0000313" key="2">
    <source>
        <dbReference type="EMBL" id="CAE7364831.1"/>
    </source>
</evidence>
<protein>
    <recommendedName>
        <fullName evidence="4">ISXO2-like transposase domain-containing protein</fullName>
    </recommendedName>
</protein>
<evidence type="ECO:0008006" key="4">
    <source>
        <dbReference type="Google" id="ProtNLM"/>
    </source>
</evidence>
<feature type="compositionally biased region" description="Low complexity" evidence="1">
    <location>
        <begin position="528"/>
        <end position="540"/>
    </location>
</feature>
<dbReference type="OrthoDB" id="419693at2759"/>
<comment type="caution">
    <text evidence="2">The sequence shown here is derived from an EMBL/GenBank/DDBJ whole genome shotgun (WGS) entry which is preliminary data.</text>
</comment>
<dbReference type="AlphaFoldDB" id="A0A812QCJ9"/>
<sequence length="680" mass="77205">MEDVCSRRPTEEAEKLDMEDVCSARATEEAAKLDMDDVGKKDAAKAVQRKHSADKVADAVKQGASSFAVCGIQVHRGTRGISSARKKEKRRTGKTWNEQRRTEKRKTKNDKLVQAALQFDAIGKAWSELKLHGFVKSGMRGGMASFPCPNCNDTCVCSVALNSRQRRSTAERQKHVEWLQKSGRQMNTMWFRGTKCGNPISCIRFTHLPQMKYGMPLPQIVDFIKEFTDRPVPNFQDICKRVGVSRSSSSRSLFQFLLQKEAFLGYRLMQKVRLSGVVEADGTALKLYKRRGHNNFVALWGLVERPQNQQPPRMVVYMMPVKQVAHNAVCPVESRADVLSCRGLEHLVSQETDSGKVASLLVTDGAQLYERLAKEHSLKHRYVVHSKGQFAKKQRISGRGTINVNTGLIDQRWSGIKQYIPKSLNGSSKEAKTPTFCPHLWAYLYSWWLRTHFPSAKRRRELLAQAEEDLARDDLHFLSHALQETPSQENILDSPWTKKYKRWHVAQTSGITKLQKKAAWNPHVLLSSAASSSTSGPSVPCEDRVEDSGECDDFIEDFSPEVEADSSNMNEIPPEVEEQLQQERGLIKYSVPAVADRQRRFKWGGCPRHTKWSLQVHVVRSGPSKGAILLRCSGFWKRGRDQKRLCFWNWPFPMGLYSTLPANIKEQYEDLNMALARGAR</sequence>
<evidence type="ECO:0000313" key="3">
    <source>
        <dbReference type="Proteomes" id="UP000604046"/>
    </source>
</evidence>
<name>A0A812QCJ9_9DINO</name>
<dbReference type="Proteomes" id="UP000604046">
    <property type="component" value="Unassembled WGS sequence"/>
</dbReference>
<gene>
    <name evidence="2" type="ORF">SNAT2548_LOCUS19756</name>
</gene>
<feature type="compositionally biased region" description="Basic residues" evidence="1">
    <location>
        <begin position="84"/>
        <end position="93"/>
    </location>
</feature>
<dbReference type="EMBL" id="CAJNDS010002189">
    <property type="protein sequence ID" value="CAE7364831.1"/>
    <property type="molecule type" value="Genomic_DNA"/>
</dbReference>
<keyword evidence="3" id="KW-1185">Reference proteome</keyword>
<evidence type="ECO:0000256" key="1">
    <source>
        <dbReference type="SAM" id="MobiDB-lite"/>
    </source>
</evidence>
<feature type="region of interest" description="Disordered" evidence="1">
    <location>
        <begin position="80"/>
        <end position="108"/>
    </location>
</feature>
<feature type="region of interest" description="Disordered" evidence="1">
    <location>
        <begin position="528"/>
        <end position="547"/>
    </location>
</feature>
<proteinExistence type="predicted"/>
<reference evidence="2" key="1">
    <citation type="submission" date="2021-02" db="EMBL/GenBank/DDBJ databases">
        <authorList>
            <person name="Dougan E. K."/>
            <person name="Rhodes N."/>
            <person name="Thang M."/>
            <person name="Chan C."/>
        </authorList>
    </citation>
    <scope>NUCLEOTIDE SEQUENCE</scope>
</reference>